<dbReference type="InterPro" id="IPR037154">
    <property type="entry name" value="YtpR-like_sf"/>
</dbReference>
<dbReference type="InterPro" id="IPR033714">
    <property type="entry name" value="tRNA_bind_bactPheRS"/>
</dbReference>
<keyword evidence="1 3" id="KW-0820">tRNA-binding</keyword>
<proteinExistence type="predicted"/>
<sequence>MLISSYSLKGTDDILIVMIHPNVSEQSFEIKNGIVHIYDAKNNTTLGYNFLSASKIIPDLVKHNGPFELSQKEIDTLNQVLNQNGFSDQIKFDPDPKFVVGYVESTKPHPDSDHLQITQTKINNGKTVQIVSGSPNMREHIKVVVAKVGAIMPSGMIIEPGKLRGVESDGMICAGYELNLKNAPQKPGALILPDEYQVGSKFDFNKANHLFD</sequence>
<accession>A0A9W6B0K6</accession>
<evidence type="ECO:0000313" key="5">
    <source>
        <dbReference type="EMBL" id="GLB46742.1"/>
    </source>
</evidence>
<evidence type="ECO:0000313" key="6">
    <source>
        <dbReference type="Proteomes" id="UP001144204"/>
    </source>
</evidence>
<dbReference type="GO" id="GO:0000049">
    <property type="term" value="F:tRNA binding"/>
    <property type="evidence" value="ECO:0007669"/>
    <property type="project" value="UniProtKB-UniRule"/>
</dbReference>
<name>A0A9W6B0K6_9LACO</name>
<organism evidence="5 6">
    <name type="scientific">Philodulcilactobacillus myokoensis</name>
    <dbReference type="NCBI Taxonomy" id="2929573"/>
    <lineage>
        <taxon>Bacteria</taxon>
        <taxon>Bacillati</taxon>
        <taxon>Bacillota</taxon>
        <taxon>Bacilli</taxon>
        <taxon>Lactobacillales</taxon>
        <taxon>Lactobacillaceae</taxon>
        <taxon>Philodulcilactobacillus</taxon>
    </lineage>
</organism>
<dbReference type="CDD" id="cd02796">
    <property type="entry name" value="tRNA_bind_bactPheRS"/>
    <property type="match status" value="1"/>
</dbReference>
<dbReference type="PROSITE" id="PS50886">
    <property type="entry name" value="TRBD"/>
    <property type="match status" value="1"/>
</dbReference>
<reference evidence="5" key="1">
    <citation type="submission" date="2022-07" db="EMBL/GenBank/DDBJ databases">
        <authorList>
            <person name="Kouya T."/>
            <person name="Ishiyama Y."/>
        </authorList>
    </citation>
    <scope>NUCLEOTIDE SEQUENCE</scope>
    <source>
        <strain evidence="5">WR16-4</strain>
    </source>
</reference>
<dbReference type="Pfam" id="PF14794">
    <property type="entry name" value="DUF4479"/>
    <property type="match status" value="1"/>
</dbReference>
<dbReference type="RefSeq" id="WP_286136203.1">
    <property type="nucleotide sequence ID" value="NZ_BRPL01000002.1"/>
</dbReference>
<keyword evidence="2 3" id="KW-0694">RNA-binding</keyword>
<protein>
    <submittedName>
        <fullName evidence="5">tRNA-binding protein</fullName>
    </submittedName>
</protein>
<dbReference type="Proteomes" id="UP001144204">
    <property type="component" value="Unassembled WGS sequence"/>
</dbReference>
<gene>
    <name evidence="5" type="ORF">WR164_07210</name>
</gene>
<dbReference type="InterPro" id="IPR002547">
    <property type="entry name" value="tRNA-bd_dom"/>
</dbReference>
<evidence type="ECO:0000256" key="2">
    <source>
        <dbReference type="ARBA" id="ARBA00022884"/>
    </source>
</evidence>
<dbReference type="InterPro" id="IPR012340">
    <property type="entry name" value="NA-bd_OB-fold"/>
</dbReference>
<dbReference type="Gene3D" id="3.30.1940.10">
    <property type="entry name" value="YtpR-like"/>
    <property type="match status" value="1"/>
</dbReference>
<dbReference type="AlphaFoldDB" id="A0A9W6B0K6"/>
<keyword evidence="6" id="KW-1185">Reference proteome</keyword>
<comment type="caution">
    <text evidence="5">The sequence shown here is derived from an EMBL/GenBank/DDBJ whole genome shotgun (WGS) entry which is preliminary data.</text>
</comment>
<evidence type="ECO:0000256" key="1">
    <source>
        <dbReference type="ARBA" id="ARBA00022555"/>
    </source>
</evidence>
<dbReference type="SUPFAM" id="SSF50249">
    <property type="entry name" value="Nucleic acid-binding proteins"/>
    <property type="match status" value="1"/>
</dbReference>
<evidence type="ECO:0000259" key="4">
    <source>
        <dbReference type="PROSITE" id="PS50886"/>
    </source>
</evidence>
<reference evidence="5" key="2">
    <citation type="journal article" date="2023" name="PLoS ONE">
        <title>Philodulcilactobacillus myokoensis gen. nov., sp. nov., a fructophilic, acidophilic, and agar-phobic lactic acid bacterium isolated from fermented vegetable extracts.</title>
        <authorList>
            <person name="Kouya T."/>
            <person name="Ishiyama Y."/>
            <person name="Ohashi S."/>
            <person name="Kumakubo R."/>
            <person name="Yamazaki T."/>
            <person name="Otaki T."/>
        </authorList>
    </citation>
    <scope>NUCLEOTIDE SEQUENCE</scope>
    <source>
        <strain evidence="5">WR16-4</strain>
    </source>
</reference>
<dbReference type="InterPro" id="IPR027855">
    <property type="entry name" value="DUF4479"/>
</dbReference>
<dbReference type="Gene3D" id="2.40.50.140">
    <property type="entry name" value="Nucleic acid-binding proteins"/>
    <property type="match status" value="1"/>
</dbReference>
<evidence type="ECO:0000256" key="3">
    <source>
        <dbReference type="PROSITE-ProRule" id="PRU00209"/>
    </source>
</evidence>
<dbReference type="EMBL" id="BRPL01000002">
    <property type="protein sequence ID" value="GLB46742.1"/>
    <property type="molecule type" value="Genomic_DNA"/>
</dbReference>
<dbReference type="NCBIfam" id="NF045760">
    <property type="entry name" value="YtpR"/>
    <property type="match status" value="1"/>
</dbReference>
<feature type="domain" description="TRNA-binding" evidence="4">
    <location>
        <begin position="92"/>
        <end position="203"/>
    </location>
</feature>
<dbReference type="Pfam" id="PF01588">
    <property type="entry name" value="tRNA_bind"/>
    <property type="match status" value="1"/>
</dbReference>